<dbReference type="InterPro" id="IPR009000">
    <property type="entry name" value="Transl_B-barrel_sf"/>
</dbReference>
<dbReference type="GO" id="GO:0003746">
    <property type="term" value="F:translation elongation factor activity"/>
    <property type="evidence" value="ECO:0007669"/>
    <property type="project" value="TreeGrafter"/>
</dbReference>
<dbReference type="GO" id="GO:0009507">
    <property type="term" value="C:chloroplast"/>
    <property type="evidence" value="ECO:0007669"/>
    <property type="project" value="UniProtKB-SubCell"/>
</dbReference>
<feature type="domain" description="Tr-type G" evidence="7">
    <location>
        <begin position="44"/>
        <end position="184"/>
    </location>
</feature>
<evidence type="ECO:0000256" key="5">
    <source>
        <dbReference type="ARBA" id="ARBA00023134"/>
    </source>
</evidence>
<dbReference type="AlphaFoldDB" id="A0A7S2FPB4"/>
<comment type="similarity">
    <text evidence="2">Belongs to the TRAFAC class translation factor GTPase superfamily. Classic translation factor GTPase family. EF-Tu/EF-1A subfamily.</text>
</comment>
<evidence type="ECO:0000313" key="8">
    <source>
        <dbReference type="EMBL" id="CAD9403429.1"/>
    </source>
</evidence>
<dbReference type="InterPro" id="IPR000795">
    <property type="entry name" value="T_Tr_GTP-bd_dom"/>
</dbReference>
<comment type="subcellular location">
    <subcellularLocation>
        <location evidence="1">Plastid</location>
        <location evidence="1">Chloroplast</location>
    </subcellularLocation>
</comment>
<dbReference type="InterPro" id="IPR009001">
    <property type="entry name" value="Transl_elong_EF1A/Init_IF2_C"/>
</dbReference>
<dbReference type="SUPFAM" id="SSF50465">
    <property type="entry name" value="EF-Tu/eEF-1alpha/eIF2-gamma C-terminal domain"/>
    <property type="match status" value="1"/>
</dbReference>
<evidence type="ECO:0000256" key="6">
    <source>
        <dbReference type="SAM" id="MobiDB-lite"/>
    </source>
</evidence>
<dbReference type="GO" id="GO:0003924">
    <property type="term" value="F:GTPase activity"/>
    <property type="evidence" value="ECO:0007669"/>
    <property type="project" value="InterPro"/>
</dbReference>
<protein>
    <recommendedName>
        <fullName evidence="3">Elongation factor Tu, chloroplastic</fullName>
    </recommendedName>
</protein>
<reference evidence="8" key="1">
    <citation type="submission" date="2021-01" db="EMBL/GenBank/DDBJ databases">
        <authorList>
            <person name="Corre E."/>
            <person name="Pelletier E."/>
            <person name="Niang G."/>
            <person name="Scheremetjew M."/>
            <person name="Finn R."/>
            <person name="Kale V."/>
            <person name="Holt S."/>
            <person name="Cochrane G."/>
            <person name="Meng A."/>
            <person name="Brown T."/>
            <person name="Cohen L."/>
        </authorList>
    </citation>
    <scope>NUCLEOTIDE SEQUENCE</scope>
    <source>
        <strain evidence="8">CCMP1381</strain>
    </source>
</reference>
<dbReference type="PANTHER" id="PTHR43721">
    <property type="entry name" value="ELONGATION FACTOR TU-RELATED"/>
    <property type="match status" value="1"/>
</dbReference>
<dbReference type="Pfam" id="PF00009">
    <property type="entry name" value="GTP_EFTU"/>
    <property type="match status" value="1"/>
</dbReference>
<dbReference type="EMBL" id="HBGS01017511">
    <property type="protein sequence ID" value="CAD9403429.1"/>
    <property type="molecule type" value="Transcribed_RNA"/>
</dbReference>
<evidence type="ECO:0000256" key="3">
    <source>
        <dbReference type="ARBA" id="ARBA00021392"/>
    </source>
</evidence>
<keyword evidence="5" id="KW-0342">GTP-binding</keyword>
<feature type="region of interest" description="Disordered" evidence="6">
    <location>
        <begin position="273"/>
        <end position="295"/>
    </location>
</feature>
<dbReference type="GO" id="GO:0005525">
    <property type="term" value="F:GTP binding"/>
    <property type="evidence" value="ECO:0007669"/>
    <property type="project" value="UniProtKB-KW"/>
</dbReference>
<evidence type="ECO:0000256" key="4">
    <source>
        <dbReference type="ARBA" id="ARBA00022741"/>
    </source>
</evidence>
<gene>
    <name evidence="8" type="ORF">DSPE1174_LOCUS9223</name>
</gene>
<name>A0A7S2FPB4_9STRA</name>
<proteinExistence type="inferred from homology"/>
<sequence>MEEGHTSSISQVLLGFGEDGQVSNFLGNPGEQVAPLEAEEVLHHSTKLLTILDLAGHPKYLKTTVSGLVGHAPDFVMLAVEMKACLRGGDSVLGIMSREHLGIALALNLRVFVVVTKCDSATSDEIDLALESLHKTLRTMSGKSTVLVRSHGEIEQVVSMVSVVPILVTSSVTGLGLALLRDFLFLTPNKMASLLSPLPLVQPPSSSLVRIDESFDVDEVGLVLGGTIHHGAVSVGDSMLLGPHKDGHYEMVKIRSIQVMRVSSKRAVAGQSATFAVRQQRPRSDSAPGRLQVSPQSRKELSWDSICGTKKRKMRKGMVLLSSNTTTEPVAAYEFEAEILLLQNPHTMTVDYEPVVHIHTIAQSARIKHISSREDRQTTHGTYGSDTTVVGGGMMVQEGMGVQQQGSSASASAAASSSSSQVITPVRRRAKVGLRFLYKPEYISVGDPVLLREGCTRGVGRVTSVHYSVGSV</sequence>
<accession>A0A7S2FPB4</accession>
<evidence type="ECO:0000259" key="7">
    <source>
        <dbReference type="Pfam" id="PF00009"/>
    </source>
</evidence>
<dbReference type="PANTHER" id="PTHR43721:SF9">
    <property type="entry name" value="GTP-BINDING PROTEIN 1"/>
    <property type="match status" value="1"/>
</dbReference>
<dbReference type="InterPro" id="IPR050055">
    <property type="entry name" value="EF-Tu_GTPase"/>
</dbReference>
<evidence type="ECO:0000256" key="1">
    <source>
        <dbReference type="ARBA" id="ARBA00004229"/>
    </source>
</evidence>
<dbReference type="Gene3D" id="3.40.50.300">
    <property type="entry name" value="P-loop containing nucleotide triphosphate hydrolases"/>
    <property type="match status" value="1"/>
</dbReference>
<evidence type="ECO:0000256" key="2">
    <source>
        <dbReference type="ARBA" id="ARBA00007249"/>
    </source>
</evidence>
<keyword evidence="4" id="KW-0547">Nucleotide-binding</keyword>
<dbReference type="Gene3D" id="2.40.30.10">
    <property type="entry name" value="Translation factors"/>
    <property type="match status" value="2"/>
</dbReference>
<organism evidence="8">
    <name type="scientific">Octactis speculum</name>
    <dbReference type="NCBI Taxonomy" id="3111310"/>
    <lineage>
        <taxon>Eukaryota</taxon>
        <taxon>Sar</taxon>
        <taxon>Stramenopiles</taxon>
        <taxon>Ochrophyta</taxon>
        <taxon>Dictyochophyceae</taxon>
        <taxon>Dictyochales</taxon>
        <taxon>Dictyochaceae</taxon>
        <taxon>Octactis</taxon>
    </lineage>
</organism>
<dbReference type="InterPro" id="IPR027417">
    <property type="entry name" value="P-loop_NTPase"/>
</dbReference>
<dbReference type="SUPFAM" id="SSF52540">
    <property type="entry name" value="P-loop containing nucleoside triphosphate hydrolases"/>
    <property type="match status" value="1"/>
</dbReference>
<dbReference type="SUPFAM" id="SSF50447">
    <property type="entry name" value="Translation proteins"/>
    <property type="match status" value="1"/>
</dbReference>